<keyword evidence="5" id="KW-1185">Reference proteome</keyword>
<gene>
    <name evidence="4" type="ORF">HHUSO_G35818</name>
</gene>
<comment type="function">
    <text evidence="2">Involved in the assembly of C/D box small nucleolar ribonucleoprotein (snoRNP) particles. Recruits the SWI/SNF complex to the core promoter of rRNA genes and enhances pre-rRNA transcription. Mediates interaction of TELO2 with the R2TP complex which is necessary for the stability of MTOR and SMG1. Positively regulates the assembly and activity of the mTORC1 complex.</text>
</comment>
<sequence length="171" mass="19064">MQSQVTPNSKPIKPEPGFCVKTKTSDGGKVFVNICLSSQVPPPPDISEAELVELLQSEDPSGFRVPMSLGEPHAEIDNSSNGCTAYDVVINPEFYNKTKGSELVLEFLIAVSFEGLENKYDLQLCREWKILKNRKFLGSIADQNIRTKPRPGIQFLFSRLTDDQLTSLSDR</sequence>
<proteinExistence type="inferred from homology"/>
<dbReference type="InterPro" id="IPR012981">
    <property type="entry name" value="PIH1_N"/>
</dbReference>
<reference evidence="4 5" key="1">
    <citation type="submission" date="2021-05" db="EMBL/GenBank/DDBJ databases">
        <authorList>
            <person name="Zahm M."/>
            <person name="Klopp C."/>
            <person name="Cabau C."/>
            <person name="Kuhl H."/>
            <person name="Suciu R."/>
            <person name="Ciorpac M."/>
            <person name="Holostenco D."/>
            <person name="Gessner J."/>
            <person name="Wuertz S."/>
            <person name="Hohne C."/>
            <person name="Stock M."/>
            <person name="Gislard M."/>
            <person name="Lluch J."/>
            <person name="Milhes M."/>
            <person name="Lampietro C."/>
            <person name="Lopez Roques C."/>
            <person name="Donnadieu C."/>
            <person name="Du K."/>
            <person name="Schartl M."/>
            <person name="Guiguen Y."/>
        </authorList>
    </citation>
    <scope>NUCLEOTIDE SEQUENCE [LARGE SCALE GENOMIC DNA]</scope>
    <source>
        <strain evidence="4">Hh-F2</strain>
        <tissue evidence="4">Blood</tissue>
    </source>
</reference>
<dbReference type="PANTHER" id="PTHR22997:SF0">
    <property type="entry name" value="PIH1 DOMAIN-CONTAINING PROTEIN 1"/>
    <property type="match status" value="1"/>
</dbReference>
<dbReference type="Pfam" id="PF08190">
    <property type="entry name" value="PIH1"/>
    <property type="match status" value="1"/>
</dbReference>
<comment type="similarity">
    <text evidence="1">Belongs to the PIH1 family.</text>
</comment>
<feature type="domain" description="PIH1 N-terminal" evidence="3">
    <location>
        <begin position="2"/>
        <end position="148"/>
    </location>
</feature>
<organism evidence="4 5">
    <name type="scientific">Huso huso</name>
    <name type="common">Beluga</name>
    <name type="synonym">Acipenser huso</name>
    <dbReference type="NCBI Taxonomy" id="61971"/>
    <lineage>
        <taxon>Eukaryota</taxon>
        <taxon>Metazoa</taxon>
        <taxon>Chordata</taxon>
        <taxon>Craniata</taxon>
        <taxon>Vertebrata</taxon>
        <taxon>Euteleostomi</taxon>
        <taxon>Actinopterygii</taxon>
        <taxon>Chondrostei</taxon>
        <taxon>Acipenseriformes</taxon>
        <taxon>Acipenseridae</taxon>
        <taxon>Huso</taxon>
    </lineage>
</organism>
<name>A0ABR0Y225_HUSHU</name>
<evidence type="ECO:0000313" key="5">
    <source>
        <dbReference type="Proteomes" id="UP001369086"/>
    </source>
</evidence>
<comment type="caution">
    <text evidence="4">The sequence shown here is derived from an EMBL/GenBank/DDBJ whole genome shotgun (WGS) entry which is preliminary data.</text>
</comment>
<accession>A0ABR0Y225</accession>
<evidence type="ECO:0000256" key="2">
    <source>
        <dbReference type="ARBA" id="ARBA00046233"/>
    </source>
</evidence>
<dbReference type="PANTHER" id="PTHR22997">
    <property type="entry name" value="PIH1 DOMAIN-CONTAINING PROTEIN 1"/>
    <property type="match status" value="1"/>
</dbReference>
<dbReference type="Proteomes" id="UP001369086">
    <property type="component" value="Unassembled WGS sequence"/>
</dbReference>
<dbReference type="InterPro" id="IPR050734">
    <property type="entry name" value="PIH1/Kintoun_subfamily"/>
</dbReference>
<dbReference type="EMBL" id="JAHFZB010000053">
    <property type="protein sequence ID" value="KAK6466727.1"/>
    <property type="molecule type" value="Genomic_DNA"/>
</dbReference>
<protein>
    <submittedName>
        <fullName evidence="4">PIH1 domain-containing protein 1</fullName>
    </submittedName>
</protein>
<evidence type="ECO:0000259" key="3">
    <source>
        <dbReference type="Pfam" id="PF08190"/>
    </source>
</evidence>
<evidence type="ECO:0000256" key="1">
    <source>
        <dbReference type="ARBA" id="ARBA00008511"/>
    </source>
</evidence>
<evidence type="ECO:0000313" key="4">
    <source>
        <dbReference type="EMBL" id="KAK6466727.1"/>
    </source>
</evidence>